<evidence type="ECO:0000256" key="1">
    <source>
        <dbReference type="SAM" id="SignalP"/>
    </source>
</evidence>
<evidence type="ECO:0000313" key="4">
    <source>
        <dbReference type="Proteomes" id="UP000266389"/>
    </source>
</evidence>
<proteinExistence type="predicted"/>
<keyword evidence="3" id="KW-0378">Hydrolase</keyword>
<comment type="caution">
    <text evidence="3">The sequence shown here is derived from an EMBL/GenBank/DDBJ whole genome shotgun (WGS) entry which is preliminary data.</text>
</comment>
<dbReference type="GO" id="GO:0016020">
    <property type="term" value="C:membrane"/>
    <property type="evidence" value="ECO:0007669"/>
    <property type="project" value="TreeGrafter"/>
</dbReference>
<feature type="signal peptide" evidence="1">
    <location>
        <begin position="1"/>
        <end position="33"/>
    </location>
</feature>
<dbReference type="InterPro" id="IPR050266">
    <property type="entry name" value="AB_hydrolase_sf"/>
</dbReference>
<dbReference type="Proteomes" id="UP000266389">
    <property type="component" value="Unassembled WGS sequence"/>
</dbReference>
<feature type="domain" description="Serine aminopeptidase S33" evidence="2">
    <location>
        <begin position="85"/>
        <end position="333"/>
    </location>
</feature>
<sequence>MHPPLLRRLIKIMRESKQFCYLCLLLWTFSGCAASQSPQSSVFELAPDDRPVYEQLMRETDADLRYFRSFDLTPIAYRVVLPKAEPDVVVAFIHGIAAQSKLYIPLGDSLAKRGIATALLDLRGHGCSGGARGDVPSLDALVRDVRLFLDTLRRDFPNKKIVLGGHSLGAGLSLRFITEFSERKKLYTPPDGLILMAGGFLANPRCDSLELAERRQFLRRGAFATLDGWKMAAVFPAAILNLKPYPIKLILPEDELVTKAIKDTLLTTEYTMQFLFAAFPTDVARAYQLIKCPTLLVVGQRDELVRICDADASLQRLINAEQKELFVVKDANHINVIWKSAGAVADWIKQNIVAGALPEQTPPE</sequence>
<protein>
    <submittedName>
        <fullName evidence="3">Alpha/beta fold hydrolase</fullName>
    </submittedName>
</protein>
<dbReference type="SUPFAM" id="SSF53474">
    <property type="entry name" value="alpha/beta-Hydrolases"/>
    <property type="match status" value="1"/>
</dbReference>
<gene>
    <name evidence="3" type="ORF">D0433_09810</name>
</gene>
<dbReference type="PANTHER" id="PTHR43798:SF33">
    <property type="entry name" value="HYDROLASE, PUTATIVE (AFU_ORTHOLOGUE AFUA_2G14860)-RELATED"/>
    <property type="match status" value="1"/>
</dbReference>
<dbReference type="InterPro" id="IPR029058">
    <property type="entry name" value="AB_hydrolase_fold"/>
</dbReference>
<organism evidence="3 4">
    <name type="scientific">Candidatus Thermochlorobacter aerophilus</name>
    <dbReference type="NCBI Taxonomy" id="1868324"/>
    <lineage>
        <taxon>Bacteria</taxon>
        <taxon>Pseudomonadati</taxon>
        <taxon>Chlorobiota</taxon>
        <taxon>Chlorobiia</taxon>
        <taxon>Chlorobiales</taxon>
        <taxon>Candidatus Thermochlorobacteriaceae</taxon>
        <taxon>Candidatus Thermochlorobacter</taxon>
    </lineage>
</organism>
<dbReference type="PROSITE" id="PS51257">
    <property type="entry name" value="PROKAR_LIPOPROTEIN"/>
    <property type="match status" value="1"/>
</dbReference>
<reference evidence="3 4" key="1">
    <citation type="journal article" date="2011" name="ISME J.">
        <title>Community ecology of hot spring cyanobacterial mats: predominant populations and their functional potential.</title>
        <authorList>
            <person name="Klatt C.G."/>
            <person name="Wood J.M."/>
            <person name="Rusch D.B."/>
            <person name="Bateson M.M."/>
            <person name="Hamamura N."/>
            <person name="Heidelberg J.F."/>
            <person name="Grossman A.R."/>
            <person name="Bhaya D."/>
            <person name="Cohan F.M."/>
            <person name="Kuhl M."/>
            <person name="Bryant D.A."/>
            <person name="Ward D.M."/>
        </authorList>
    </citation>
    <scope>NUCLEOTIDE SEQUENCE [LARGE SCALE GENOMIC DNA]</scope>
    <source>
        <strain evidence="3">OS</strain>
    </source>
</reference>
<dbReference type="InterPro" id="IPR022742">
    <property type="entry name" value="Hydrolase_4"/>
</dbReference>
<keyword evidence="1" id="KW-0732">Signal</keyword>
<dbReference type="Pfam" id="PF12146">
    <property type="entry name" value="Hydrolase_4"/>
    <property type="match status" value="1"/>
</dbReference>
<dbReference type="PANTHER" id="PTHR43798">
    <property type="entry name" value="MONOACYLGLYCEROL LIPASE"/>
    <property type="match status" value="1"/>
</dbReference>
<dbReference type="Gene3D" id="3.40.50.1820">
    <property type="entry name" value="alpha/beta hydrolase"/>
    <property type="match status" value="1"/>
</dbReference>
<evidence type="ECO:0000313" key="3">
    <source>
        <dbReference type="EMBL" id="RFM23655.1"/>
    </source>
</evidence>
<evidence type="ECO:0000259" key="2">
    <source>
        <dbReference type="Pfam" id="PF12146"/>
    </source>
</evidence>
<dbReference type="EMBL" id="PHFL01000060">
    <property type="protein sequence ID" value="RFM23655.1"/>
    <property type="molecule type" value="Genomic_DNA"/>
</dbReference>
<name>A0A395LYS6_9BACT</name>
<dbReference type="GO" id="GO:0016787">
    <property type="term" value="F:hydrolase activity"/>
    <property type="evidence" value="ECO:0007669"/>
    <property type="project" value="UniProtKB-KW"/>
</dbReference>
<feature type="chain" id="PRO_5017483353" evidence="1">
    <location>
        <begin position="34"/>
        <end position="364"/>
    </location>
</feature>
<accession>A0A395LYS6</accession>
<dbReference type="AlphaFoldDB" id="A0A395LYS6"/>